<name>A0A9P6JY55_9FUNG</name>
<feature type="region of interest" description="Disordered" evidence="1">
    <location>
        <begin position="197"/>
        <end position="231"/>
    </location>
</feature>
<comment type="caution">
    <text evidence="2">The sequence shown here is derived from an EMBL/GenBank/DDBJ whole genome shotgun (WGS) entry which is preliminary data.</text>
</comment>
<evidence type="ECO:0000313" key="2">
    <source>
        <dbReference type="EMBL" id="KAF9538051.1"/>
    </source>
</evidence>
<feature type="region of interest" description="Disordered" evidence="1">
    <location>
        <begin position="144"/>
        <end position="171"/>
    </location>
</feature>
<feature type="compositionally biased region" description="Low complexity" evidence="1">
    <location>
        <begin position="198"/>
        <end position="214"/>
    </location>
</feature>
<sequence length="317" mass="35424">MDINDDINHNSSTDSFSPNDGADLSASSTSNSSRKSPFLGFTDNSQQDQHLIKALTINNPFKAGYGEKGATWDRVLQYLQAIDDVATAHGQSPLFQGITVKACRTRWDALFAKHQKRIEAVLEKTGCVPIETQHDQRIDNLYSDQVEHDKTKSASKDANEKKHKRQQDNRVMGAALRSASLNMACYRSSSSVIEDEGSISSASSTSTPVGPSASLSNPTTKSRFESDYRKRKRVADDIAKMRNKIIEDDIQRHKEVEVKRQEQHDALTKMVSEGNHELVNTIRTSNEDMVKILKDINASQKQAFDTLTLLLQKLVEK</sequence>
<organism evidence="2 3">
    <name type="scientific">Mortierella hygrophila</name>
    <dbReference type="NCBI Taxonomy" id="979708"/>
    <lineage>
        <taxon>Eukaryota</taxon>
        <taxon>Fungi</taxon>
        <taxon>Fungi incertae sedis</taxon>
        <taxon>Mucoromycota</taxon>
        <taxon>Mortierellomycotina</taxon>
        <taxon>Mortierellomycetes</taxon>
        <taxon>Mortierellales</taxon>
        <taxon>Mortierellaceae</taxon>
        <taxon>Mortierella</taxon>
    </lineage>
</organism>
<gene>
    <name evidence="2" type="ORF">EC957_007285</name>
</gene>
<dbReference type="AlphaFoldDB" id="A0A9P6JY55"/>
<feature type="compositionally biased region" description="Basic and acidic residues" evidence="1">
    <location>
        <begin position="222"/>
        <end position="231"/>
    </location>
</feature>
<reference evidence="2" key="1">
    <citation type="journal article" date="2020" name="Fungal Divers.">
        <title>Resolving the Mortierellaceae phylogeny through synthesis of multi-gene phylogenetics and phylogenomics.</title>
        <authorList>
            <person name="Vandepol N."/>
            <person name="Liber J."/>
            <person name="Desiro A."/>
            <person name="Na H."/>
            <person name="Kennedy M."/>
            <person name="Barry K."/>
            <person name="Grigoriev I.V."/>
            <person name="Miller A.N."/>
            <person name="O'Donnell K."/>
            <person name="Stajich J.E."/>
            <person name="Bonito G."/>
        </authorList>
    </citation>
    <scope>NUCLEOTIDE SEQUENCE</scope>
    <source>
        <strain evidence="2">NRRL 2591</strain>
    </source>
</reference>
<evidence type="ECO:0000256" key="1">
    <source>
        <dbReference type="SAM" id="MobiDB-lite"/>
    </source>
</evidence>
<protein>
    <submittedName>
        <fullName evidence="2">Uncharacterized protein</fullName>
    </submittedName>
</protein>
<dbReference type="Proteomes" id="UP000723463">
    <property type="component" value="Unassembled WGS sequence"/>
</dbReference>
<feature type="region of interest" description="Disordered" evidence="1">
    <location>
        <begin position="1"/>
        <end position="41"/>
    </location>
</feature>
<accession>A0A9P6JY55</accession>
<evidence type="ECO:0000313" key="3">
    <source>
        <dbReference type="Proteomes" id="UP000723463"/>
    </source>
</evidence>
<feature type="compositionally biased region" description="Low complexity" evidence="1">
    <location>
        <begin position="25"/>
        <end position="36"/>
    </location>
</feature>
<dbReference type="EMBL" id="JAAAXW010000338">
    <property type="protein sequence ID" value="KAF9538051.1"/>
    <property type="molecule type" value="Genomic_DNA"/>
</dbReference>
<keyword evidence="3" id="KW-1185">Reference proteome</keyword>
<feature type="compositionally biased region" description="Basic and acidic residues" evidence="1">
    <location>
        <begin position="145"/>
        <end position="160"/>
    </location>
</feature>
<feature type="compositionally biased region" description="Polar residues" evidence="1">
    <location>
        <begin position="9"/>
        <end position="18"/>
    </location>
</feature>
<proteinExistence type="predicted"/>